<feature type="compositionally biased region" description="Basic and acidic residues" evidence="1">
    <location>
        <begin position="50"/>
        <end position="68"/>
    </location>
</feature>
<organism evidence="2 3">
    <name type="scientific">Dentiscutata erythropus</name>
    <dbReference type="NCBI Taxonomy" id="1348616"/>
    <lineage>
        <taxon>Eukaryota</taxon>
        <taxon>Fungi</taxon>
        <taxon>Fungi incertae sedis</taxon>
        <taxon>Mucoromycota</taxon>
        <taxon>Glomeromycotina</taxon>
        <taxon>Glomeromycetes</taxon>
        <taxon>Diversisporales</taxon>
        <taxon>Gigasporaceae</taxon>
        <taxon>Dentiscutata</taxon>
    </lineage>
</organism>
<name>A0A9N9NFP8_9GLOM</name>
<dbReference type="OrthoDB" id="10648126at2759"/>
<protein>
    <submittedName>
        <fullName evidence="2">8766_t:CDS:1</fullName>
    </submittedName>
</protein>
<reference evidence="2" key="1">
    <citation type="submission" date="2021-06" db="EMBL/GenBank/DDBJ databases">
        <authorList>
            <person name="Kallberg Y."/>
            <person name="Tangrot J."/>
            <person name="Rosling A."/>
        </authorList>
    </citation>
    <scope>NUCLEOTIDE SEQUENCE</scope>
    <source>
        <strain evidence="2">MA453B</strain>
    </source>
</reference>
<feature type="compositionally biased region" description="Basic and acidic residues" evidence="1">
    <location>
        <begin position="113"/>
        <end position="131"/>
    </location>
</feature>
<evidence type="ECO:0000313" key="3">
    <source>
        <dbReference type="Proteomes" id="UP000789405"/>
    </source>
</evidence>
<dbReference type="EMBL" id="CAJVPY010012341">
    <property type="protein sequence ID" value="CAG8733457.1"/>
    <property type="molecule type" value="Genomic_DNA"/>
</dbReference>
<keyword evidence="3" id="KW-1185">Reference proteome</keyword>
<comment type="caution">
    <text evidence="2">The sequence shown here is derived from an EMBL/GenBank/DDBJ whole genome shotgun (WGS) entry which is preliminary data.</text>
</comment>
<gene>
    <name evidence="2" type="ORF">DERYTH_LOCUS15337</name>
</gene>
<feature type="compositionally biased region" description="Basic and acidic residues" evidence="1">
    <location>
        <begin position="91"/>
        <end position="106"/>
    </location>
</feature>
<proteinExistence type="predicted"/>
<evidence type="ECO:0000256" key="1">
    <source>
        <dbReference type="SAM" id="MobiDB-lite"/>
    </source>
</evidence>
<sequence>MTPLLWKFTQELASLTRINDIDKEKINCVSIHAIANAAINHFNLADPKKYQTADSNDKGRSISAEPKDYGQINEVVDSDKDHFTSAEPEDYGQRNEVVDSNKDHFTSAELEDHDQRNEMADSNGKDHSTSAGLEDHIQRNGVADSNDKEQFTSAGLEDHKTMTKENGVTDSDDKDHFTSATLEDYGQINGEVDFDDDHFTSTGLEDYGQRNEMADSNNKSDGLETRKHPSLQDEELISIKKRKVGMKSSNTVVKPVIKNKYVLEWNFEEDTRPPISLNIPLDIQKKVFKQMKDMYSKQNLPDVISELCRQCAKIARENTRMDLEDSIEDVYDDLKKSSADKPLLRTCQKVWGHM</sequence>
<feature type="region of interest" description="Disordered" evidence="1">
    <location>
        <begin position="50"/>
        <end position="69"/>
    </location>
</feature>
<dbReference type="AlphaFoldDB" id="A0A9N9NFP8"/>
<dbReference type="Proteomes" id="UP000789405">
    <property type="component" value="Unassembled WGS sequence"/>
</dbReference>
<evidence type="ECO:0000313" key="2">
    <source>
        <dbReference type="EMBL" id="CAG8733457.1"/>
    </source>
</evidence>
<feature type="region of interest" description="Disordered" evidence="1">
    <location>
        <begin position="78"/>
        <end position="131"/>
    </location>
</feature>
<accession>A0A9N9NFP8</accession>
<feature type="region of interest" description="Disordered" evidence="1">
    <location>
        <begin position="191"/>
        <end position="228"/>
    </location>
</feature>